<gene>
    <name evidence="1" type="ORF">PAPOLLO_LOCUS22729</name>
</gene>
<comment type="caution">
    <text evidence="1">The sequence shown here is derived from an EMBL/GenBank/DDBJ whole genome shotgun (WGS) entry which is preliminary data.</text>
</comment>
<proteinExistence type="predicted"/>
<accession>A0A8S3XUM7</accession>
<dbReference type="PANTHER" id="PTHR35385:SF2">
    <property type="entry name" value="PROTEIN B, PUTATIVE-RELATED"/>
    <property type="match status" value="1"/>
</dbReference>
<reference evidence="1" key="1">
    <citation type="submission" date="2021-04" db="EMBL/GenBank/DDBJ databases">
        <authorList>
            <person name="Tunstrom K."/>
        </authorList>
    </citation>
    <scope>NUCLEOTIDE SEQUENCE</scope>
</reference>
<dbReference type="Proteomes" id="UP000691718">
    <property type="component" value="Unassembled WGS sequence"/>
</dbReference>
<dbReference type="PANTHER" id="PTHR35385">
    <property type="entry name" value="PROTEIN B, PUTATIVE-RELATED-RELATED"/>
    <property type="match status" value="1"/>
</dbReference>
<dbReference type="EMBL" id="CAJQZP010001402">
    <property type="protein sequence ID" value="CAG5043458.1"/>
    <property type="molecule type" value="Genomic_DNA"/>
</dbReference>
<name>A0A8S3XUM7_PARAO</name>
<protein>
    <submittedName>
        <fullName evidence="1">(apollo) hypothetical protein</fullName>
    </submittedName>
</protein>
<dbReference type="AlphaFoldDB" id="A0A8S3XUM7"/>
<sequence length="148" mass="16881">MLSNSQINPSENHVYYMYNKWRAEKYGDRNECNLPEIMRGKIESLIEKGYTILSKPYPRIIVIITPIKKRVFLSTAYENMIFVDTTSSCDQTSSAITLVFTSHKIGGLPLVCAIHTEQNEPNYTLVFGTIKEAIEKNETSKNLSLILL</sequence>
<organism evidence="1 2">
    <name type="scientific">Parnassius apollo</name>
    <name type="common">Apollo butterfly</name>
    <name type="synonym">Papilio apollo</name>
    <dbReference type="NCBI Taxonomy" id="110799"/>
    <lineage>
        <taxon>Eukaryota</taxon>
        <taxon>Metazoa</taxon>
        <taxon>Ecdysozoa</taxon>
        <taxon>Arthropoda</taxon>
        <taxon>Hexapoda</taxon>
        <taxon>Insecta</taxon>
        <taxon>Pterygota</taxon>
        <taxon>Neoptera</taxon>
        <taxon>Endopterygota</taxon>
        <taxon>Lepidoptera</taxon>
        <taxon>Glossata</taxon>
        <taxon>Ditrysia</taxon>
        <taxon>Papilionoidea</taxon>
        <taxon>Papilionidae</taxon>
        <taxon>Parnassiinae</taxon>
        <taxon>Parnassini</taxon>
        <taxon>Parnassius</taxon>
        <taxon>Parnassius</taxon>
    </lineage>
</organism>
<evidence type="ECO:0000313" key="1">
    <source>
        <dbReference type="EMBL" id="CAG5043458.1"/>
    </source>
</evidence>
<keyword evidence="2" id="KW-1185">Reference proteome</keyword>
<evidence type="ECO:0000313" key="2">
    <source>
        <dbReference type="Proteomes" id="UP000691718"/>
    </source>
</evidence>
<dbReference type="OrthoDB" id="1902038at2759"/>